<evidence type="ECO:0000313" key="3">
    <source>
        <dbReference type="EMBL" id="RMZ69193.1"/>
    </source>
</evidence>
<protein>
    <submittedName>
        <fullName evidence="3">Esterase SGNH hydrolase-type subgroup</fullName>
    </submittedName>
</protein>
<keyword evidence="3" id="KW-0378">Hydrolase</keyword>
<gene>
    <name evidence="3" type="ORF">GMOD_00003125</name>
</gene>
<dbReference type="InterPro" id="IPR013830">
    <property type="entry name" value="SGNH_hydro"/>
</dbReference>
<sequence>MHILPTTLSCLTLLASFTAALPAQGAKAKPPFFVLAGDSTTAVQSTGGGGWGDGFLNTTLGNGASGKNYGHNGATTVSFRAGGDWANVLATARKVSTDYTPYVTIQFGHNDQKPAANISTSALTANLVAFVKEARAVPATPIIVTSLSRRNYDSTGHIVENLADVTAAAKAAAQQSGADIVDLNGASTKYLNAIGADNAHTYNLNPTDNTHLNGEGSIVFGNLVAMLIDAEVPQLRGYVKPVESVEQALEKGAYIFPKV</sequence>
<feature type="chain" id="PRO_5017962863" evidence="1">
    <location>
        <begin position="29"/>
        <end position="259"/>
    </location>
</feature>
<dbReference type="SUPFAM" id="SSF52266">
    <property type="entry name" value="SGNH hydrolase"/>
    <property type="match status" value="1"/>
</dbReference>
<accession>A0A3M7M3Z2</accession>
<proteinExistence type="predicted"/>
<evidence type="ECO:0000313" key="4">
    <source>
        <dbReference type="Proteomes" id="UP000265663"/>
    </source>
</evidence>
<reference evidence="3 4" key="1">
    <citation type="journal article" date="2014" name="PLoS ONE">
        <title>De novo Genome Assembly of the Fungal Plant Pathogen Pyrenophora semeniperda.</title>
        <authorList>
            <person name="Soliai M.M."/>
            <person name="Meyer S.E."/>
            <person name="Udall J.A."/>
            <person name="Elzinga D.E."/>
            <person name="Hermansen R.A."/>
            <person name="Bodily P.M."/>
            <person name="Hart A.A."/>
            <person name="Coleman C.E."/>
        </authorList>
    </citation>
    <scope>NUCLEOTIDE SEQUENCE [LARGE SCALE GENOMIC DNA]</scope>
    <source>
        <strain evidence="3 4">CCB06</strain>
        <tissue evidence="3">Mycelium</tissue>
    </source>
</reference>
<dbReference type="OrthoDB" id="5041285at2759"/>
<organism evidence="3 4">
    <name type="scientific">Pyrenophora seminiperda CCB06</name>
    <dbReference type="NCBI Taxonomy" id="1302712"/>
    <lineage>
        <taxon>Eukaryota</taxon>
        <taxon>Fungi</taxon>
        <taxon>Dikarya</taxon>
        <taxon>Ascomycota</taxon>
        <taxon>Pezizomycotina</taxon>
        <taxon>Dothideomycetes</taxon>
        <taxon>Pleosporomycetidae</taxon>
        <taxon>Pleosporales</taxon>
        <taxon>Pleosporineae</taxon>
        <taxon>Pleosporaceae</taxon>
        <taxon>Pyrenophora</taxon>
    </lineage>
</organism>
<dbReference type="AlphaFoldDB" id="A0A3M7M3Z2"/>
<dbReference type="PANTHER" id="PTHR43695">
    <property type="entry name" value="PUTATIVE (AFU_ORTHOLOGUE AFUA_2G17250)-RELATED"/>
    <property type="match status" value="1"/>
</dbReference>
<dbReference type="Gene3D" id="3.40.50.1110">
    <property type="entry name" value="SGNH hydrolase"/>
    <property type="match status" value="1"/>
</dbReference>
<dbReference type="InterPro" id="IPR036514">
    <property type="entry name" value="SGNH_hydro_sf"/>
</dbReference>
<evidence type="ECO:0000256" key="1">
    <source>
        <dbReference type="SAM" id="SignalP"/>
    </source>
</evidence>
<evidence type="ECO:0000259" key="2">
    <source>
        <dbReference type="Pfam" id="PF13472"/>
    </source>
</evidence>
<feature type="domain" description="SGNH hydrolase-type esterase" evidence="2">
    <location>
        <begin position="36"/>
        <end position="216"/>
    </location>
</feature>
<feature type="signal peptide" evidence="1">
    <location>
        <begin position="1"/>
        <end position="28"/>
    </location>
</feature>
<dbReference type="Pfam" id="PF13472">
    <property type="entry name" value="Lipase_GDSL_2"/>
    <property type="match status" value="1"/>
</dbReference>
<dbReference type="InterPro" id="IPR037459">
    <property type="entry name" value="RhgT-like"/>
</dbReference>
<dbReference type="EMBL" id="KE747817">
    <property type="protein sequence ID" value="RMZ69193.1"/>
    <property type="molecule type" value="Genomic_DNA"/>
</dbReference>
<keyword evidence="4" id="KW-1185">Reference proteome</keyword>
<dbReference type="GO" id="GO:0016787">
    <property type="term" value="F:hydrolase activity"/>
    <property type="evidence" value="ECO:0007669"/>
    <property type="project" value="UniProtKB-KW"/>
</dbReference>
<dbReference type="Proteomes" id="UP000265663">
    <property type="component" value="Unassembled WGS sequence"/>
</dbReference>
<keyword evidence="1" id="KW-0732">Signal</keyword>
<name>A0A3M7M3Z2_9PLEO</name>
<dbReference type="PANTHER" id="PTHR43695:SF2">
    <property type="entry name" value="PUTATIVE (AFU_ORTHOLOGUE AFUA_2G17250)-RELATED"/>
    <property type="match status" value="1"/>
</dbReference>